<dbReference type="SUPFAM" id="SSF50182">
    <property type="entry name" value="Sm-like ribonucleoproteins"/>
    <property type="match status" value="1"/>
</dbReference>
<comment type="function">
    <text evidence="10">Binds specifically to the 3'-terminal U-tract of U6 snRNA.</text>
</comment>
<dbReference type="OrthoDB" id="747253at2759"/>
<evidence type="ECO:0000313" key="15">
    <source>
        <dbReference type="Proteomes" id="UP000327044"/>
    </source>
</evidence>
<keyword evidence="7 10" id="KW-0539">Nucleus</keyword>
<evidence type="ECO:0000256" key="9">
    <source>
        <dbReference type="ARBA" id="ARBA00067757"/>
    </source>
</evidence>
<dbReference type="GO" id="GO:0000956">
    <property type="term" value="P:nuclear-transcribed mRNA catabolic process"/>
    <property type="evidence" value="ECO:0007669"/>
    <property type="project" value="UniProtKB-UniRule"/>
</dbReference>
<dbReference type="FunFam" id="2.30.30.100:FF:000005">
    <property type="entry name" value="U6 snRNA-associated Sm-like protein LSm4"/>
    <property type="match status" value="1"/>
</dbReference>
<feature type="domain" description="Sm" evidence="12">
    <location>
        <begin position="2"/>
        <end position="75"/>
    </location>
</feature>
<dbReference type="AlphaFoldDB" id="A0A1Y1L2W2"/>
<comment type="subcellular location">
    <subcellularLocation>
        <location evidence="1 10">Nucleus</location>
    </subcellularLocation>
</comment>
<dbReference type="Proteomes" id="UP000327044">
    <property type="component" value="Unassembled WGS sequence"/>
</dbReference>
<dbReference type="PANTHER" id="PTHR23338">
    <property type="entry name" value="SMALL NUCLEAR RIBONUCLEOPROTEIN SM"/>
    <property type="match status" value="1"/>
</dbReference>
<evidence type="ECO:0000256" key="8">
    <source>
        <dbReference type="ARBA" id="ARBA00023274"/>
    </source>
</evidence>
<dbReference type="InterPro" id="IPR047575">
    <property type="entry name" value="Sm"/>
</dbReference>
<feature type="region of interest" description="Disordered" evidence="11">
    <location>
        <begin position="85"/>
        <end position="130"/>
    </location>
</feature>
<dbReference type="GO" id="GO:0120115">
    <property type="term" value="C:Lsm2-8 complex"/>
    <property type="evidence" value="ECO:0007669"/>
    <property type="project" value="UniProtKB-ARBA"/>
</dbReference>
<dbReference type="SMART" id="SM00651">
    <property type="entry name" value="Sm"/>
    <property type="match status" value="1"/>
</dbReference>
<dbReference type="GO" id="GO:0000398">
    <property type="term" value="P:mRNA splicing, via spliceosome"/>
    <property type="evidence" value="ECO:0007669"/>
    <property type="project" value="InterPro"/>
</dbReference>
<dbReference type="Pfam" id="PF01423">
    <property type="entry name" value="LSM"/>
    <property type="match status" value="1"/>
</dbReference>
<comment type="subunit">
    <text evidence="10">LSm subunits form a heteromer with a doughnut shape.</text>
</comment>
<feature type="compositionally biased region" description="Gly residues" evidence="11">
    <location>
        <begin position="108"/>
        <end position="119"/>
    </location>
</feature>
<evidence type="ECO:0000259" key="12">
    <source>
        <dbReference type="PROSITE" id="PS52002"/>
    </source>
</evidence>
<evidence type="ECO:0000256" key="7">
    <source>
        <dbReference type="ARBA" id="ARBA00023242"/>
    </source>
</evidence>
<reference evidence="14" key="3">
    <citation type="submission" date="2019-08" db="EMBL/GenBank/DDBJ databases">
        <authorList>
            <consortium name="Photinus pyralis genome working group"/>
            <person name="Fallon T.R."/>
            <person name="Sander Lower S.E."/>
            <person name="Weng J.-K."/>
        </authorList>
    </citation>
    <scope>NUCLEOTIDE SEQUENCE</scope>
    <source>
        <strain evidence="14">1611_PpyrPB1</strain>
        <tissue evidence="14">Whole body</tissue>
    </source>
</reference>
<dbReference type="PROSITE" id="PS52002">
    <property type="entry name" value="SM"/>
    <property type="match status" value="1"/>
</dbReference>
<comment type="similarity">
    <text evidence="2 10">Belongs to the snRNP Sm proteins family.</text>
</comment>
<dbReference type="CDD" id="cd01723">
    <property type="entry name" value="LSm4"/>
    <property type="match status" value="1"/>
</dbReference>
<keyword evidence="15" id="KW-1185">Reference proteome</keyword>
<evidence type="ECO:0000256" key="2">
    <source>
        <dbReference type="ARBA" id="ARBA00006850"/>
    </source>
</evidence>
<protein>
    <recommendedName>
        <fullName evidence="9 10">U6 snRNA-associated Sm-like protein LSm4</fullName>
    </recommendedName>
</protein>
<evidence type="ECO:0000256" key="5">
    <source>
        <dbReference type="ARBA" id="ARBA00022884"/>
    </source>
</evidence>
<dbReference type="FunCoup" id="A0A1Y1L2W2">
    <property type="interactions" value="702"/>
</dbReference>
<dbReference type="GO" id="GO:0003723">
    <property type="term" value="F:RNA binding"/>
    <property type="evidence" value="ECO:0007669"/>
    <property type="project" value="UniProtKB-KW"/>
</dbReference>
<gene>
    <name evidence="10" type="primary">LSM4</name>
    <name evidence="14" type="ORF">PPYR_01254</name>
</gene>
<keyword evidence="5 10" id="KW-0694">RNA-binding</keyword>
<evidence type="ECO:0000256" key="6">
    <source>
        <dbReference type="ARBA" id="ARBA00023187"/>
    </source>
</evidence>
<dbReference type="InterPro" id="IPR001163">
    <property type="entry name" value="Sm_dom_euk/arc"/>
</dbReference>
<keyword evidence="3 10" id="KW-0507">mRNA processing</keyword>
<keyword evidence="6 10" id="KW-0508">mRNA splicing</keyword>
<dbReference type="Gene3D" id="2.30.30.100">
    <property type="match status" value="1"/>
</dbReference>
<keyword evidence="8 10" id="KW-0687">Ribonucleoprotein</keyword>
<proteinExistence type="inferred from homology"/>
<evidence type="ECO:0000313" key="13">
    <source>
        <dbReference type="EMBL" id="JAV67118.1"/>
    </source>
</evidence>
<evidence type="ECO:0000256" key="1">
    <source>
        <dbReference type="ARBA" id="ARBA00004123"/>
    </source>
</evidence>
<evidence type="ECO:0000256" key="3">
    <source>
        <dbReference type="ARBA" id="ARBA00022664"/>
    </source>
</evidence>
<reference evidence="13" key="1">
    <citation type="journal article" date="2016" name="Sci. Rep.">
        <title>Molecular characterization of firefly nuptial gifts: a multi-omics approach sheds light on postcopulatory sexual selection.</title>
        <authorList>
            <person name="Al-Wathiqui N."/>
            <person name="Fallon T.R."/>
            <person name="South A."/>
            <person name="Weng J.K."/>
            <person name="Lewis S.M."/>
        </authorList>
    </citation>
    <scope>NUCLEOTIDE SEQUENCE</scope>
</reference>
<dbReference type="EMBL" id="GEZM01068168">
    <property type="protein sequence ID" value="JAV67118.1"/>
    <property type="molecule type" value="Transcribed_RNA"/>
</dbReference>
<name>A0A1Y1L2W2_PHOPY</name>
<evidence type="ECO:0000256" key="4">
    <source>
        <dbReference type="ARBA" id="ARBA00022728"/>
    </source>
</evidence>
<dbReference type="InterPro" id="IPR034101">
    <property type="entry name" value="Lsm4"/>
</dbReference>
<accession>A0A1Y1L2W2</accession>
<dbReference type="InterPro" id="IPR027141">
    <property type="entry name" value="LSm4/Sm_D1/D3"/>
</dbReference>
<dbReference type="InterPro" id="IPR010920">
    <property type="entry name" value="LSM_dom_sf"/>
</dbReference>
<sequence>MLPLSLLRTAQNHPMLVELKNGETYNGHLVSCDNWMNINLREVICTSRDGDKFWRMPECYIRGSTIKYLRIPDEVIDMVKEETAIKNRGRDNKGAKSQRGRPATRGNFGRGGGKTGNIGGRNLAQKTKQK</sequence>
<reference evidence="14 15" key="2">
    <citation type="journal article" date="2018" name="Elife">
        <title>Firefly genomes illuminate parallel origins of bioluminescence in beetles.</title>
        <authorList>
            <person name="Fallon T.R."/>
            <person name="Lower S.E."/>
            <person name="Chang C.H."/>
            <person name="Bessho-Uehara M."/>
            <person name="Martin G.J."/>
            <person name="Bewick A.J."/>
            <person name="Behringer M."/>
            <person name="Debat H.J."/>
            <person name="Wong I."/>
            <person name="Day J.C."/>
            <person name="Suvorov A."/>
            <person name="Silva C.J."/>
            <person name="Stanger-Hall K.F."/>
            <person name="Hall D.W."/>
            <person name="Schmitz R.J."/>
            <person name="Nelson D.R."/>
            <person name="Lewis S.M."/>
            <person name="Shigenobu S."/>
            <person name="Bybee S.M."/>
            <person name="Larracuente A.M."/>
            <person name="Oba Y."/>
            <person name="Weng J.K."/>
        </authorList>
    </citation>
    <scope>NUCLEOTIDE SEQUENCE [LARGE SCALE GENOMIC DNA]</scope>
    <source>
        <strain evidence="14">1611_PpyrPB1</strain>
        <tissue evidence="14">Whole body</tissue>
    </source>
</reference>
<dbReference type="EMBL" id="VVIM01000001">
    <property type="protein sequence ID" value="KAB0804284.1"/>
    <property type="molecule type" value="Genomic_DNA"/>
</dbReference>
<dbReference type="InParanoid" id="A0A1Y1L2W2"/>
<feature type="compositionally biased region" description="Basic and acidic residues" evidence="11">
    <location>
        <begin position="85"/>
        <end position="94"/>
    </location>
</feature>
<organism evidence="13">
    <name type="scientific">Photinus pyralis</name>
    <name type="common">Common eastern firefly</name>
    <name type="synonym">Lampyris pyralis</name>
    <dbReference type="NCBI Taxonomy" id="7054"/>
    <lineage>
        <taxon>Eukaryota</taxon>
        <taxon>Metazoa</taxon>
        <taxon>Ecdysozoa</taxon>
        <taxon>Arthropoda</taxon>
        <taxon>Hexapoda</taxon>
        <taxon>Insecta</taxon>
        <taxon>Pterygota</taxon>
        <taxon>Neoptera</taxon>
        <taxon>Endopterygota</taxon>
        <taxon>Coleoptera</taxon>
        <taxon>Polyphaga</taxon>
        <taxon>Elateriformia</taxon>
        <taxon>Elateroidea</taxon>
        <taxon>Lampyridae</taxon>
        <taxon>Lampyrinae</taxon>
        <taxon>Photinus</taxon>
    </lineage>
</organism>
<keyword evidence="4 10" id="KW-0747">Spliceosome</keyword>
<evidence type="ECO:0000313" key="14">
    <source>
        <dbReference type="EMBL" id="KAB0804284.1"/>
    </source>
</evidence>
<evidence type="ECO:0000256" key="10">
    <source>
        <dbReference type="RuleBase" id="RU365049"/>
    </source>
</evidence>
<evidence type="ECO:0000256" key="11">
    <source>
        <dbReference type="SAM" id="MobiDB-lite"/>
    </source>
</evidence>
<dbReference type="GO" id="GO:0005681">
    <property type="term" value="C:spliceosomal complex"/>
    <property type="evidence" value="ECO:0007669"/>
    <property type="project" value="UniProtKB-UniRule"/>
</dbReference>